<gene>
    <name evidence="2" type="ORF">DSM3645_03108</name>
</gene>
<proteinExistence type="predicted"/>
<reference evidence="2 3" key="1">
    <citation type="submission" date="2006-02" db="EMBL/GenBank/DDBJ databases">
        <authorList>
            <person name="Amann R."/>
            <person name="Ferriera S."/>
            <person name="Johnson J."/>
            <person name="Kravitz S."/>
            <person name="Halpern A."/>
            <person name="Remington K."/>
            <person name="Beeson K."/>
            <person name="Tran B."/>
            <person name="Rogers Y.-H."/>
            <person name="Friedman R."/>
            <person name="Venter J.C."/>
        </authorList>
    </citation>
    <scope>NUCLEOTIDE SEQUENCE [LARGE SCALE GENOMIC DNA]</scope>
    <source>
        <strain evidence="2 3">DSM 3645</strain>
    </source>
</reference>
<evidence type="ECO:0000313" key="2">
    <source>
        <dbReference type="EMBL" id="EAQ79431.1"/>
    </source>
</evidence>
<feature type="region of interest" description="Disordered" evidence="1">
    <location>
        <begin position="1"/>
        <end position="22"/>
    </location>
</feature>
<organism evidence="2 3">
    <name type="scientific">Blastopirellula marina DSM 3645</name>
    <dbReference type="NCBI Taxonomy" id="314230"/>
    <lineage>
        <taxon>Bacteria</taxon>
        <taxon>Pseudomonadati</taxon>
        <taxon>Planctomycetota</taxon>
        <taxon>Planctomycetia</taxon>
        <taxon>Pirellulales</taxon>
        <taxon>Pirellulaceae</taxon>
        <taxon>Blastopirellula</taxon>
    </lineage>
</organism>
<evidence type="ECO:0000256" key="1">
    <source>
        <dbReference type="SAM" id="MobiDB-lite"/>
    </source>
</evidence>
<dbReference type="EMBL" id="AANZ01000014">
    <property type="protein sequence ID" value="EAQ79431.1"/>
    <property type="molecule type" value="Genomic_DNA"/>
</dbReference>
<dbReference type="Proteomes" id="UP000004358">
    <property type="component" value="Unassembled WGS sequence"/>
</dbReference>
<dbReference type="HOGENOM" id="CLU_3424609_0_0_0"/>
<dbReference type="AlphaFoldDB" id="A3ZVT5"/>
<protein>
    <submittedName>
        <fullName evidence="2">Uncharacterized protein</fullName>
    </submittedName>
</protein>
<sequence>MKKHRRSDRAATLFHKTRPSLW</sequence>
<evidence type="ECO:0000313" key="3">
    <source>
        <dbReference type="Proteomes" id="UP000004358"/>
    </source>
</evidence>
<accession>A3ZVT5</accession>
<comment type="caution">
    <text evidence="2">The sequence shown here is derived from an EMBL/GenBank/DDBJ whole genome shotgun (WGS) entry which is preliminary data.</text>
</comment>
<name>A3ZVT5_9BACT</name>